<dbReference type="PANTHER" id="PTHR10094:SF25">
    <property type="entry name" value="SCP2 STEROL-BINDING DOMAIN-CONTAINING PROTEIN 1"/>
    <property type="match status" value="1"/>
</dbReference>
<dbReference type="Proteomes" id="UP001153709">
    <property type="component" value="Chromosome 8"/>
</dbReference>
<organism evidence="2 3">
    <name type="scientific">Diabrotica balteata</name>
    <name type="common">Banded cucumber beetle</name>
    <dbReference type="NCBI Taxonomy" id="107213"/>
    <lineage>
        <taxon>Eukaryota</taxon>
        <taxon>Metazoa</taxon>
        <taxon>Ecdysozoa</taxon>
        <taxon>Arthropoda</taxon>
        <taxon>Hexapoda</taxon>
        <taxon>Insecta</taxon>
        <taxon>Pterygota</taxon>
        <taxon>Neoptera</taxon>
        <taxon>Endopterygota</taxon>
        <taxon>Coleoptera</taxon>
        <taxon>Polyphaga</taxon>
        <taxon>Cucujiformia</taxon>
        <taxon>Chrysomeloidea</taxon>
        <taxon>Chrysomelidae</taxon>
        <taxon>Galerucinae</taxon>
        <taxon>Diabroticina</taxon>
        <taxon>Diabroticites</taxon>
        <taxon>Diabrotica</taxon>
    </lineage>
</organism>
<dbReference type="EMBL" id="OU898283">
    <property type="protein sequence ID" value="CAG9839970.1"/>
    <property type="molecule type" value="Genomic_DNA"/>
</dbReference>
<dbReference type="InterPro" id="IPR003033">
    <property type="entry name" value="SCP2_sterol-bd_dom"/>
</dbReference>
<dbReference type="OrthoDB" id="3592703at2759"/>
<protein>
    <recommendedName>
        <fullName evidence="1">SCP2 domain-containing protein</fullName>
    </recommendedName>
</protein>
<keyword evidence="3" id="KW-1185">Reference proteome</keyword>
<evidence type="ECO:0000313" key="2">
    <source>
        <dbReference type="EMBL" id="CAG9839970.1"/>
    </source>
</evidence>
<dbReference type="FunFam" id="3.30.1050.10:FF:000001">
    <property type="entry name" value="Putative Non-specific lipid-transfer protein"/>
    <property type="match status" value="1"/>
</dbReference>
<dbReference type="InterPro" id="IPR036527">
    <property type="entry name" value="SCP2_sterol-bd_dom_sf"/>
</dbReference>
<dbReference type="Gene3D" id="3.30.1050.10">
    <property type="entry name" value="SCP2 sterol-binding domain"/>
    <property type="match status" value="1"/>
</dbReference>
<accession>A0A9N9T6V3</accession>
<name>A0A9N9T6V3_DIABA</name>
<dbReference type="GO" id="GO:0005829">
    <property type="term" value="C:cytosol"/>
    <property type="evidence" value="ECO:0007669"/>
    <property type="project" value="TreeGrafter"/>
</dbReference>
<dbReference type="PANTHER" id="PTHR10094">
    <property type="entry name" value="STEROL CARRIER PROTEIN 2 SCP-2 FAMILY PROTEIN"/>
    <property type="match status" value="1"/>
</dbReference>
<dbReference type="SUPFAM" id="SSF55718">
    <property type="entry name" value="SCP-like"/>
    <property type="match status" value="1"/>
</dbReference>
<evidence type="ECO:0000313" key="3">
    <source>
        <dbReference type="Proteomes" id="UP001153709"/>
    </source>
</evidence>
<gene>
    <name evidence="2" type="ORF">DIABBA_LOCUS12678</name>
</gene>
<feature type="domain" description="SCP2" evidence="1">
    <location>
        <begin position="47"/>
        <end position="143"/>
    </location>
</feature>
<dbReference type="Pfam" id="PF02036">
    <property type="entry name" value="SCP2"/>
    <property type="match status" value="1"/>
</dbReference>
<evidence type="ECO:0000259" key="1">
    <source>
        <dbReference type="Pfam" id="PF02036"/>
    </source>
</evidence>
<dbReference type="AlphaFoldDB" id="A0A9N9T6V3"/>
<proteinExistence type="predicted"/>
<reference evidence="2" key="1">
    <citation type="submission" date="2022-01" db="EMBL/GenBank/DDBJ databases">
        <authorList>
            <person name="King R."/>
        </authorList>
    </citation>
    <scope>NUCLEOTIDE SEQUENCE</scope>
</reference>
<sequence>MYIPIIIIQVSAYIDLKSVKPNVSTTATLKSLSMSNLKSDAIFEFIIDQVKADPGKAKSVGGVFLYNITKDGKQAKQWTMDLKNAKVFEGKPDGKPNTTLTISDDDFMLMAEGKLNPQQAFMKGKLKVTGNIMLAQKLAPLLKTNAKL</sequence>